<organism evidence="1 2">
    <name type="scientific">Miniphocaeibacter halophilus</name>
    <dbReference type="NCBI Taxonomy" id="2931922"/>
    <lineage>
        <taxon>Bacteria</taxon>
        <taxon>Bacillati</taxon>
        <taxon>Bacillota</taxon>
        <taxon>Tissierellia</taxon>
        <taxon>Tissierellales</taxon>
        <taxon>Peptoniphilaceae</taxon>
        <taxon>Miniphocaeibacter</taxon>
    </lineage>
</organism>
<keyword evidence="2" id="KW-1185">Reference proteome</keyword>
<evidence type="ECO:0000313" key="1">
    <source>
        <dbReference type="EMBL" id="QQK08965.1"/>
    </source>
</evidence>
<proteinExistence type="predicted"/>
<accession>A0AC61MTD5</accession>
<protein>
    <submittedName>
        <fullName evidence="1">Helix-turn-helix transcriptional regulator</fullName>
    </submittedName>
</protein>
<name>A0AC61MTD5_9FIRM</name>
<dbReference type="Proteomes" id="UP000595814">
    <property type="component" value="Chromosome"/>
</dbReference>
<sequence length="206" mass="23173">MEIGKSLKEKRTELNLTQEEVAKEIMVSRQTISNWENGKSYPDIENLVLLSQLYNISLDGLLKNNIEETKKLQESMEDEVRRSTTFSNLIIFSVLAMAVLITGLIGGKDNMIDFLDYFSEIFVIIVIIGSMVLSGQLKKDSIQLTKKANKILKVIVISAMISIVTSMPSIVRSFNEGYKKGVQWDPIISSENSNIKVSSIKPSLFF</sequence>
<dbReference type="EMBL" id="CP066744">
    <property type="protein sequence ID" value="QQK08965.1"/>
    <property type="molecule type" value="Genomic_DNA"/>
</dbReference>
<reference evidence="1 2" key="1">
    <citation type="journal article" date="2022" name="Int. J. Syst. Evol. Microbiol.">
        <title>Miniphocaeibacter halophilus sp. nov., an ammonium-tolerant acetate-producing bacterium isolated from a biogas system.</title>
        <authorList>
            <person name="Schnurer A."/>
            <person name="Singh A."/>
            <person name="Bi S."/>
            <person name="Qiao W."/>
            <person name="Westerholm M."/>
        </authorList>
    </citation>
    <scope>NUCLEOTIDE SEQUENCE [LARGE SCALE GENOMIC DNA]</scope>
    <source>
        <strain evidence="1 2">AMB_01</strain>
    </source>
</reference>
<evidence type="ECO:0000313" key="2">
    <source>
        <dbReference type="Proteomes" id="UP000595814"/>
    </source>
</evidence>
<gene>
    <name evidence="1" type="ORF">JFY71_05355</name>
</gene>